<evidence type="ECO:0000256" key="7">
    <source>
        <dbReference type="ARBA" id="ARBA00023014"/>
    </source>
</evidence>
<dbReference type="Proteomes" id="UP000076661">
    <property type="component" value="Unassembled WGS sequence"/>
</dbReference>
<dbReference type="EC" id="4.2.99.18" evidence="10"/>
<reference evidence="12 13" key="1">
    <citation type="submission" date="2013-07" db="EMBL/GenBank/DDBJ databases">
        <title>Comparative Genomic and Metabolomic Analysis of Twelve Strains of Pseudoalteromonas luteoviolacea.</title>
        <authorList>
            <person name="Vynne N.G."/>
            <person name="Mansson M."/>
            <person name="Gram L."/>
        </authorList>
    </citation>
    <scope>NUCLEOTIDE SEQUENCE [LARGE SCALE GENOMIC DNA]</scope>
    <source>
        <strain evidence="12 13">S4060-1</strain>
    </source>
</reference>
<keyword evidence="9 10" id="KW-0326">Glycosidase</keyword>
<dbReference type="FunFam" id="1.10.340.30:FF:000001">
    <property type="entry name" value="Endonuclease III"/>
    <property type="match status" value="1"/>
</dbReference>
<sequence>MTEKNLLKAERVAYILEELQARYPNPPIPLDHKDPYTLLVAVLLSAQCTDERVNKVTPALWQLADNPFDMAKQSVEDIQNIIRPCGLSPQKSKAIKTLSEILVADYDGIVPEDMEALETLPGVGHKTAGVVMAQAFGVPSFPVDTHIHRLAQRWGLTNGRNVAQTEKDLKRLFPKACWNDLHLQIIYYGRDFCTARGCDGTVCPICTTCYPNRKKPKLVKKP</sequence>
<dbReference type="InterPro" id="IPR005759">
    <property type="entry name" value="Nth"/>
</dbReference>
<dbReference type="SMART" id="SM00478">
    <property type="entry name" value="ENDO3c"/>
    <property type="match status" value="1"/>
</dbReference>
<name>A0A167N9K2_9GAMM</name>
<comment type="cofactor">
    <cofactor evidence="10">
        <name>[4Fe-4S] cluster</name>
        <dbReference type="ChEBI" id="CHEBI:49883"/>
    </cofactor>
    <text evidence="10">Binds 1 [4Fe-4S] cluster.</text>
</comment>
<keyword evidence="3" id="KW-0479">Metal-binding</keyword>
<comment type="function">
    <text evidence="10">DNA repair enzyme that has both DNA N-glycosylase activity and AP-lyase activity. The DNA N-glycosylase activity releases various damaged pyrimidines from DNA by cleaving the N-glycosidic bond, leaving an AP (apurinic/apyrimidinic) site. The AP-lyase activity cleaves the phosphodiester bond 3' to the AP site by a beta-elimination, leaving a 3'-terminal unsaturated sugar and a product with a terminal 5'-phosphate.</text>
</comment>
<comment type="caution">
    <text evidence="12">The sequence shown here is derived from an EMBL/GenBank/DDBJ whole genome shotgun (WGS) entry which is preliminary data.</text>
</comment>
<feature type="domain" description="HhH-GPD" evidence="11">
    <location>
        <begin position="44"/>
        <end position="191"/>
    </location>
</feature>
<evidence type="ECO:0000256" key="1">
    <source>
        <dbReference type="ARBA" id="ARBA00008343"/>
    </source>
</evidence>
<dbReference type="EMBL" id="AUXX01000011">
    <property type="protein sequence ID" value="KZN67790.1"/>
    <property type="molecule type" value="Genomic_DNA"/>
</dbReference>
<dbReference type="HAMAP" id="MF_00942">
    <property type="entry name" value="Nth"/>
    <property type="match status" value="1"/>
</dbReference>
<dbReference type="Pfam" id="PF00730">
    <property type="entry name" value="HhH-GPD"/>
    <property type="match status" value="1"/>
</dbReference>
<evidence type="ECO:0000256" key="5">
    <source>
        <dbReference type="ARBA" id="ARBA00022801"/>
    </source>
</evidence>
<dbReference type="GO" id="GO:0140078">
    <property type="term" value="F:class I DNA-(apurinic or apyrimidinic site) endonuclease activity"/>
    <property type="evidence" value="ECO:0007669"/>
    <property type="project" value="UniProtKB-EC"/>
</dbReference>
<dbReference type="InterPro" id="IPR000445">
    <property type="entry name" value="HhH_motif"/>
</dbReference>
<dbReference type="PATRIC" id="fig|1365257.3.peg.1683"/>
<evidence type="ECO:0000256" key="6">
    <source>
        <dbReference type="ARBA" id="ARBA00023004"/>
    </source>
</evidence>
<dbReference type="GO" id="GO:0003677">
    <property type="term" value="F:DNA binding"/>
    <property type="evidence" value="ECO:0007669"/>
    <property type="project" value="UniProtKB-UniRule"/>
</dbReference>
<keyword evidence="8 10" id="KW-0234">DNA repair</keyword>
<dbReference type="PANTHER" id="PTHR10359">
    <property type="entry name" value="A/G-SPECIFIC ADENINE GLYCOSYLASE/ENDONUCLEASE III"/>
    <property type="match status" value="1"/>
</dbReference>
<dbReference type="SUPFAM" id="SSF48150">
    <property type="entry name" value="DNA-glycosylase"/>
    <property type="match status" value="1"/>
</dbReference>
<keyword evidence="10" id="KW-0456">Lyase</keyword>
<evidence type="ECO:0000313" key="12">
    <source>
        <dbReference type="EMBL" id="KZN67790.1"/>
    </source>
</evidence>
<evidence type="ECO:0000313" key="13">
    <source>
        <dbReference type="Proteomes" id="UP000076661"/>
    </source>
</evidence>
<protein>
    <recommendedName>
        <fullName evidence="10">Endonuclease III</fullName>
        <ecNumber evidence="10">4.2.99.18</ecNumber>
    </recommendedName>
    <alternativeName>
        <fullName evidence="10">DNA-(apurinic or apyrimidinic site) lyase</fullName>
    </alternativeName>
</protein>
<dbReference type="GO" id="GO:0019104">
    <property type="term" value="F:DNA N-glycosylase activity"/>
    <property type="evidence" value="ECO:0007669"/>
    <property type="project" value="UniProtKB-UniRule"/>
</dbReference>
<keyword evidence="6" id="KW-0408">Iron</keyword>
<organism evidence="12 13">
    <name type="scientific">Pseudoalteromonas luteoviolacea S4060-1</name>
    <dbReference type="NCBI Taxonomy" id="1365257"/>
    <lineage>
        <taxon>Bacteria</taxon>
        <taxon>Pseudomonadati</taxon>
        <taxon>Pseudomonadota</taxon>
        <taxon>Gammaproteobacteria</taxon>
        <taxon>Alteromonadales</taxon>
        <taxon>Pseudoalteromonadaceae</taxon>
        <taxon>Pseudoalteromonas</taxon>
    </lineage>
</organism>
<dbReference type="PROSITE" id="PS01155">
    <property type="entry name" value="ENDONUCLEASE_III_2"/>
    <property type="match status" value="1"/>
</dbReference>
<dbReference type="RefSeq" id="WP_063380677.1">
    <property type="nucleotide sequence ID" value="NZ_AUXX01000011.1"/>
</dbReference>
<keyword evidence="12" id="KW-0255">Endonuclease</keyword>
<comment type="similarity">
    <text evidence="1 10">Belongs to the Nth/MutY family.</text>
</comment>
<evidence type="ECO:0000256" key="2">
    <source>
        <dbReference type="ARBA" id="ARBA00022485"/>
    </source>
</evidence>
<evidence type="ECO:0000256" key="10">
    <source>
        <dbReference type="HAMAP-Rule" id="MF_00942"/>
    </source>
</evidence>
<dbReference type="PANTHER" id="PTHR10359:SF18">
    <property type="entry name" value="ENDONUCLEASE III"/>
    <property type="match status" value="1"/>
</dbReference>
<comment type="caution">
    <text evidence="10">Lacks conserved residue(s) required for the propagation of feature annotation.</text>
</comment>
<keyword evidence="2" id="KW-0004">4Fe-4S</keyword>
<dbReference type="CDD" id="cd00056">
    <property type="entry name" value="ENDO3c"/>
    <property type="match status" value="1"/>
</dbReference>
<dbReference type="PIRSF" id="PIRSF001435">
    <property type="entry name" value="Nth"/>
    <property type="match status" value="1"/>
</dbReference>
<dbReference type="NCBIfam" id="TIGR01083">
    <property type="entry name" value="nth"/>
    <property type="match status" value="1"/>
</dbReference>
<keyword evidence="10" id="KW-0238">DNA-binding</keyword>
<dbReference type="FunFam" id="1.10.1670.10:FF:000019">
    <property type="entry name" value="Endonuclease III"/>
    <property type="match status" value="1"/>
</dbReference>
<gene>
    <name evidence="10" type="primary">nth</name>
    <name evidence="12" type="ORF">N478_16340</name>
</gene>
<dbReference type="AlphaFoldDB" id="A0A167N9K2"/>
<dbReference type="Gene3D" id="1.10.340.30">
    <property type="entry name" value="Hypothetical protein, domain 2"/>
    <property type="match status" value="1"/>
</dbReference>
<evidence type="ECO:0000256" key="4">
    <source>
        <dbReference type="ARBA" id="ARBA00022763"/>
    </source>
</evidence>
<keyword evidence="12" id="KW-0540">Nuclease</keyword>
<dbReference type="Pfam" id="PF00633">
    <property type="entry name" value="HHH"/>
    <property type="match status" value="1"/>
</dbReference>
<accession>A0A167N9K2</accession>
<dbReference type="InterPro" id="IPR004036">
    <property type="entry name" value="Endonuclease-III-like_CS2"/>
</dbReference>
<comment type="catalytic activity">
    <reaction evidence="10">
        <text>2'-deoxyribonucleotide-(2'-deoxyribose 5'-phosphate)-2'-deoxyribonucleotide-DNA = a 3'-end 2'-deoxyribonucleotide-(2,3-dehydro-2,3-deoxyribose 5'-phosphate)-DNA + a 5'-end 5'-phospho-2'-deoxyribonucleoside-DNA + H(+)</text>
        <dbReference type="Rhea" id="RHEA:66592"/>
        <dbReference type="Rhea" id="RHEA-COMP:13180"/>
        <dbReference type="Rhea" id="RHEA-COMP:16897"/>
        <dbReference type="Rhea" id="RHEA-COMP:17067"/>
        <dbReference type="ChEBI" id="CHEBI:15378"/>
        <dbReference type="ChEBI" id="CHEBI:136412"/>
        <dbReference type="ChEBI" id="CHEBI:157695"/>
        <dbReference type="ChEBI" id="CHEBI:167181"/>
        <dbReference type="EC" id="4.2.99.18"/>
    </reaction>
</comment>
<keyword evidence="4 10" id="KW-0227">DNA damage</keyword>
<dbReference type="GO" id="GO:0006285">
    <property type="term" value="P:base-excision repair, AP site formation"/>
    <property type="evidence" value="ECO:0007669"/>
    <property type="project" value="TreeGrafter"/>
</dbReference>
<dbReference type="InterPro" id="IPR011257">
    <property type="entry name" value="DNA_glycosylase"/>
</dbReference>
<evidence type="ECO:0000256" key="9">
    <source>
        <dbReference type="ARBA" id="ARBA00023295"/>
    </source>
</evidence>
<dbReference type="GO" id="GO:0051539">
    <property type="term" value="F:4 iron, 4 sulfur cluster binding"/>
    <property type="evidence" value="ECO:0007669"/>
    <property type="project" value="UniProtKB-KW"/>
</dbReference>
<evidence type="ECO:0000256" key="3">
    <source>
        <dbReference type="ARBA" id="ARBA00022723"/>
    </source>
</evidence>
<keyword evidence="7" id="KW-0411">Iron-sulfur</keyword>
<keyword evidence="5 10" id="KW-0378">Hydrolase</keyword>
<dbReference type="InterPro" id="IPR023170">
    <property type="entry name" value="HhH_base_excis_C"/>
</dbReference>
<dbReference type="GO" id="GO:0046872">
    <property type="term" value="F:metal ion binding"/>
    <property type="evidence" value="ECO:0007669"/>
    <property type="project" value="UniProtKB-KW"/>
</dbReference>
<dbReference type="InterPro" id="IPR003265">
    <property type="entry name" value="HhH-GPD_domain"/>
</dbReference>
<dbReference type="Gene3D" id="1.10.1670.10">
    <property type="entry name" value="Helix-hairpin-Helix base-excision DNA repair enzymes (C-terminal)"/>
    <property type="match status" value="1"/>
</dbReference>
<evidence type="ECO:0000259" key="11">
    <source>
        <dbReference type="SMART" id="SM00478"/>
    </source>
</evidence>
<evidence type="ECO:0000256" key="8">
    <source>
        <dbReference type="ARBA" id="ARBA00023204"/>
    </source>
</evidence>
<proteinExistence type="inferred from homology"/>